<dbReference type="PATRIC" id="fig|228908.8.peg.8"/>
<organism evidence="1 2">
    <name type="scientific">Nanoarchaeum equitans (strain Kin4-M)</name>
    <dbReference type="NCBI Taxonomy" id="228908"/>
    <lineage>
        <taxon>Archaea</taxon>
        <taxon>Nanobdellota</taxon>
        <taxon>Candidatus Nanoarchaeia</taxon>
        <taxon>Nanoarchaeales</taxon>
        <taxon>Nanoarchaeaceae</taxon>
        <taxon>Nanoarchaeum</taxon>
    </lineage>
</organism>
<gene>
    <name evidence="1" type="ordered locus">NEQ009</name>
</gene>
<dbReference type="STRING" id="228908.NEQ009"/>
<accession>Q74MF5</accession>
<reference evidence="1 2" key="1">
    <citation type="journal article" date="2003" name="Proc. Natl. Acad. Sci. U.S.A.">
        <title>The genome of Nanoarchaeum equitans: insights into early archaeal evolution and derived parasitism.</title>
        <authorList>
            <person name="Waters E."/>
            <person name="Hohn M.J."/>
            <person name="Ahel I."/>
            <person name="Graham D.E."/>
            <person name="Adams M.D."/>
            <person name="Barnstead M."/>
            <person name="Beeson K.Y."/>
            <person name="Bibbs L."/>
            <person name="Bolanos R."/>
            <person name="Keller M."/>
            <person name="Kretz K."/>
            <person name="Lin X."/>
            <person name="Mathur E."/>
            <person name="Ni J."/>
            <person name="Podar M."/>
            <person name="Richardson T."/>
            <person name="Sutton G.G."/>
            <person name="Simon M."/>
            <person name="Soll D."/>
            <person name="Stetter K.O."/>
            <person name="Short J.M."/>
            <person name="Noordewier M."/>
        </authorList>
    </citation>
    <scope>NUCLEOTIDE SEQUENCE [LARGE SCALE GENOMIC DNA]</scope>
    <source>
        <strain evidence="1 2">Kin4-M</strain>
    </source>
</reference>
<dbReference type="Proteomes" id="UP000000578">
    <property type="component" value="Chromosome"/>
</dbReference>
<dbReference type="EMBL" id="AE017199">
    <property type="protein sequence ID" value="AAR38864.1"/>
    <property type="molecule type" value="Genomic_DNA"/>
</dbReference>
<evidence type="ECO:0000313" key="1">
    <source>
        <dbReference type="EMBL" id="AAR38864.1"/>
    </source>
</evidence>
<dbReference type="BioCyc" id="NEQU228908:GJB6-11-MONOMER"/>
<protein>
    <submittedName>
        <fullName evidence="1">NEQ009</fullName>
    </submittedName>
</protein>
<dbReference type="EnsemblBacteria" id="AAR38864">
    <property type="protein sequence ID" value="AAR38864"/>
    <property type="gene ID" value="NEQ009"/>
</dbReference>
<dbReference type="HOGENOM" id="CLU_160445_0_0_2"/>
<name>Q74MF5_NANEQ</name>
<dbReference type="AlphaFoldDB" id="Q74MF5"/>
<sequence>MKEIEQVIEEFNRLHKANCKLLEIKDDTIIVLFSGHICFTCGTYDYFEDLAVLLSEKLNKQYGVEKYEQLNGDYIVYYKPKEKIKQTKRDIKVIFFQI</sequence>
<dbReference type="KEGG" id="neq:NEQ009"/>
<evidence type="ECO:0000313" key="2">
    <source>
        <dbReference type="Proteomes" id="UP000000578"/>
    </source>
</evidence>
<keyword evidence="2" id="KW-1185">Reference proteome</keyword>
<proteinExistence type="predicted"/>